<evidence type="ECO:0000256" key="3">
    <source>
        <dbReference type="ARBA" id="ARBA00023219"/>
    </source>
</evidence>
<comment type="subcellular location">
    <subcellularLocation>
        <location evidence="1">Virion</location>
    </subcellularLocation>
</comment>
<sequence length="518" mass="56479">MADAKQTSAEKQTAAKRYGDLKSNRKEAETRAKRCAKVTLPRLWVDEGAKSRTPGSAYIDTGPKCVNALASKIVLAWLPPNASVFKLAPDQAVAENIAEQAGVETSELEAALVDVERVIVNDLETSGVRPVLSEAAKHAIVLGNFLLYDPDEGKPKLYPLTSYVTDRDGLGNVLEIITLDKIAPAMLPDSIRAAVMQKLAQERDEKTKNDDVNLYTWVRRSEDGKEWEVVQEVEGVEVPETMGTYPIDACPWIPLCAPPSLVDDYGEGLVYDYVGAFESLEALRKAIRKGAAALAKIIMFLKPTSTIRERQLTEAESGAVLRGEASDVTTLQLQKAYDLNFVRQEAEGLANSLELIFGVKSAVQRPGERVTAYEIRVLTQELDDALSGFMAMSGEQLLLPLIRRRLHKLQKQGRLPELPQELIKPRITVGIAALGRGHDLNKLIEFGQAVDALVGAEEKARRLNSGEAISRLAAASDISTKGLIRSDDELAAEQQDASAQEAMVRAAPNIASAMTQTP</sequence>
<organism evidence="5 6">
    <name type="scientific">Stenotrophomonas pavanii</name>
    <dbReference type="NCBI Taxonomy" id="487698"/>
    <lineage>
        <taxon>Bacteria</taxon>
        <taxon>Pseudomonadati</taxon>
        <taxon>Pseudomonadota</taxon>
        <taxon>Gammaproteobacteria</taxon>
        <taxon>Lysobacterales</taxon>
        <taxon>Lysobacteraceae</taxon>
        <taxon>Stenotrophomonas</taxon>
    </lineage>
</organism>
<feature type="compositionally biased region" description="Polar residues" evidence="4">
    <location>
        <begin position="1"/>
        <end position="11"/>
    </location>
</feature>
<dbReference type="InterPro" id="IPR020991">
    <property type="entry name" value="Connector_podovirus"/>
</dbReference>
<dbReference type="AlphaFoldDB" id="A0A246KYI6"/>
<accession>A0A246KYI6</accession>
<gene>
    <name evidence="5" type="ORF">CEE55_10800</name>
</gene>
<dbReference type="Proteomes" id="UP000197904">
    <property type="component" value="Unassembled WGS sequence"/>
</dbReference>
<evidence type="ECO:0000256" key="4">
    <source>
        <dbReference type="SAM" id="MobiDB-lite"/>
    </source>
</evidence>
<feature type="region of interest" description="Disordered" evidence="4">
    <location>
        <begin position="1"/>
        <end position="32"/>
    </location>
</feature>
<keyword evidence="3" id="KW-0231">Viral genome packaging</keyword>
<name>A0A246KYI6_9GAMM</name>
<protein>
    <submittedName>
        <fullName evidence="5">Phage tail protein</fullName>
    </submittedName>
</protein>
<dbReference type="Pfam" id="PF12236">
    <property type="entry name" value="Head-tail_con"/>
    <property type="match status" value="1"/>
</dbReference>
<dbReference type="EMBL" id="NIXP01000075">
    <property type="protein sequence ID" value="OWR33627.1"/>
    <property type="molecule type" value="Genomic_DNA"/>
</dbReference>
<evidence type="ECO:0000313" key="6">
    <source>
        <dbReference type="Proteomes" id="UP000197904"/>
    </source>
</evidence>
<reference evidence="5 6" key="1">
    <citation type="submission" date="2017-06" db="EMBL/GenBank/DDBJ databases">
        <authorList>
            <person name="Kim H.J."/>
            <person name="Triplett B.A."/>
        </authorList>
    </citation>
    <scope>NUCLEOTIDE SEQUENCE [LARGE SCALE GENOMIC DNA]</scope>
    <source>
        <strain evidence="5 6">S18795</strain>
    </source>
</reference>
<evidence type="ECO:0000313" key="5">
    <source>
        <dbReference type="EMBL" id="OWR33627.1"/>
    </source>
</evidence>
<feature type="compositionally biased region" description="Basic and acidic residues" evidence="4">
    <location>
        <begin position="17"/>
        <end position="32"/>
    </location>
</feature>
<evidence type="ECO:0000256" key="2">
    <source>
        <dbReference type="ARBA" id="ARBA00022612"/>
    </source>
</evidence>
<comment type="caution">
    <text evidence="5">The sequence shown here is derived from an EMBL/GenBank/DDBJ whole genome shotgun (WGS) entry which is preliminary data.</text>
</comment>
<proteinExistence type="predicted"/>
<keyword evidence="2" id="KW-1188">Viral release from host cell</keyword>
<dbReference type="RefSeq" id="WP_088476073.1">
    <property type="nucleotide sequence ID" value="NZ_NIXP01000075.1"/>
</dbReference>
<evidence type="ECO:0000256" key="1">
    <source>
        <dbReference type="ARBA" id="ARBA00004328"/>
    </source>
</evidence>